<dbReference type="PROSITE" id="PS51391">
    <property type="entry name" value="CID"/>
    <property type="match status" value="1"/>
</dbReference>
<evidence type="ECO:0000256" key="7">
    <source>
        <dbReference type="ARBA" id="ARBA00022989"/>
    </source>
</evidence>
<evidence type="ECO:0000256" key="1">
    <source>
        <dbReference type="ARBA" id="ARBA00004448"/>
    </source>
</evidence>
<dbReference type="STRING" id="1151754.M9LVD5"/>
<feature type="compositionally biased region" description="Pro residues" evidence="11">
    <location>
        <begin position="660"/>
        <end position="673"/>
    </location>
</feature>
<evidence type="ECO:0000313" key="14">
    <source>
        <dbReference type="Proteomes" id="UP000011976"/>
    </source>
</evidence>
<evidence type="ECO:0000256" key="8">
    <source>
        <dbReference type="ARBA" id="ARBA00023128"/>
    </source>
</evidence>
<dbReference type="OrthoDB" id="427452at2759"/>
<evidence type="ECO:0000259" key="12">
    <source>
        <dbReference type="PROSITE" id="PS51391"/>
    </source>
</evidence>
<dbReference type="AlphaFoldDB" id="M9LVD5"/>
<dbReference type="InterPro" id="IPR024638">
    <property type="entry name" value="Ctk3_N"/>
</dbReference>
<accession>M9LVD5</accession>
<dbReference type="PRINTS" id="PR00926">
    <property type="entry name" value="MITOCARRIER"/>
</dbReference>
<evidence type="ECO:0000256" key="11">
    <source>
        <dbReference type="SAM" id="MobiDB-lite"/>
    </source>
</evidence>
<dbReference type="InterPro" id="IPR044677">
    <property type="entry name" value="SLC25A3/Pic2/Mir1-like"/>
</dbReference>
<dbReference type="Pfam" id="PF12243">
    <property type="entry name" value="CTK3"/>
    <property type="match status" value="1"/>
</dbReference>
<dbReference type="SUPFAM" id="SSF103506">
    <property type="entry name" value="Mitochondrial carrier"/>
    <property type="match status" value="1"/>
</dbReference>
<sequence length="700" mass="77127">MSAASTSSAGYKMEPGALTSNFSVGDYARFFASGALCATITHGAMTPVDVVKTRIQLEPKGSKASMLSMGRQIIASEGPAGLLTGFGPTAVGYLIQGGAKFAGYEFFKKKGVDLAGSHEAAQRYRQAIYLGGAAAAELIATTLLTPLEAARIRMVSERGYAKGLVSAITRMGAEEGIRGFYAGYAPILCKQIPYAIGQFVTNEWAHTVADATIPKEDRAKYGKAGEVTIQLGCGMVAGVAAAVLSHPADTLLSKINKGGGGQGSAMTKLIRLAVETGPVGIWAGLGTRVLMTSFLVSGQFLIYNQVGQLIGKPPGIEIRSDSEKADKAVWSVRINFVRSTCKCRRKTPRARNPKIPPPDPKLQPRNPRSTLHTALLIFQATSTTSLPFLLRCKQAAEMDPFQVRLRFVSALQRVNASLPTIQKALSFVVEHAATLHPELWECITDELKSASINRRINLLFLIDAIFTDDTLSATVRSVYTPHLERDLYLIFDLAVPEDRWNALLNLPAATKMISSWKSRFVLERGLLEDVEKMLEVRRAALYAMSPEKRRKTVVEAGDMQRRIEEDRERHKRLRERAWILPATAYTSQSLFGTRPEQLDPTYLTRTQTASPRAERHDVDGDRVWTTQDLDFSHMWEETSDFNDDDVEAIQEDLKLSWANQPPPTQPTPQPPIHPSRAQERFSASRPPREPASMRHPQRAP</sequence>
<dbReference type="Pfam" id="PF12350">
    <property type="entry name" value="CTK3_C"/>
    <property type="match status" value="1"/>
</dbReference>
<dbReference type="EMBL" id="DF196775">
    <property type="protein sequence ID" value="GAC73689.1"/>
    <property type="molecule type" value="Genomic_DNA"/>
</dbReference>
<keyword evidence="4 10" id="KW-0812">Transmembrane</keyword>
<reference evidence="14" key="1">
    <citation type="journal article" date="2013" name="Genome Announc.">
        <title>Genome sequence of the basidiomycetous yeast Pseudozyma antarctica T-34, a producer of the glycolipid biosurfactants mannosylerythritol lipids.</title>
        <authorList>
            <person name="Morita T."/>
            <person name="Koike H."/>
            <person name="Koyama Y."/>
            <person name="Hagiwara H."/>
            <person name="Ito E."/>
            <person name="Fukuoka T."/>
            <person name="Imura T."/>
            <person name="Machida M."/>
            <person name="Kitamoto D."/>
        </authorList>
    </citation>
    <scope>NUCLEOTIDE SEQUENCE [LARGE SCALE GENOMIC DNA]</scope>
    <source>
        <strain evidence="14">T-34</strain>
    </source>
</reference>
<dbReference type="Pfam" id="PF00153">
    <property type="entry name" value="Mito_carr"/>
    <property type="match status" value="3"/>
</dbReference>
<evidence type="ECO:0000256" key="5">
    <source>
        <dbReference type="ARBA" id="ARBA00022737"/>
    </source>
</evidence>
<evidence type="ECO:0000256" key="4">
    <source>
        <dbReference type="ARBA" id="ARBA00022692"/>
    </source>
</evidence>
<evidence type="ECO:0000256" key="2">
    <source>
        <dbReference type="ARBA" id="ARBA00006375"/>
    </source>
</evidence>
<name>M9LVD5_PSEA3</name>
<feature type="region of interest" description="Disordered" evidence="11">
    <location>
        <begin position="656"/>
        <end position="700"/>
    </location>
</feature>
<feature type="domain" description="CID" evidence="12">
    <location>
        <begin position="399"/>
        <end position="538"/>
    </location>
</feature>
<dbReference type="Proteomes" id="UP000011976">
    <property type="component" value="Unassembled WGS sequence"/>
</dbReference>
<evidence type="ECO:0000256" key="10">
    <source>
        <dbReference type="PROSITE-ProRule" id="PRU00282"/>
    </source>
</evidence>
<proteinExistence type="inferred from homology"/>
<dbReference type="GO" id="GO:0005743">
    <property type="term" value="C:mitochondrial inner membrane"/>
    <property type="evidence" value="ECO:0007669"/>
    <property type="project" value="UniProtKB-SubCell"/>
</dbReference>
<dbReference type="InterPro" id="IPR006569">
    <property type="entry name" value="CID_dom"/>
</dbReference>
<protein>
    <submittedName>
        <fullName evidence="13">Mitochondrial phosphate carrier protein</fullName>
    </submittedName>
</protein>
<dbReference type="GO" id="GO:1990547">
    <property type="term" value="P:mitochondrial phosphate ion transmembrane transport"/>
    <property type="evidence" value="ECO:0007669"/>
    <property type="project" value="InterPro"/>
</dbReference>
<comment type="similarity">
    <text evidence="2">Belongs to the mitochondrial carrier (TC 2.A.29) family.</text>
</comment>
<evidence type="ECO:0000256" key="6">
    <source>
        <dbReference type="ARBA" id="ARBA00022792"/>
    </source>
</evidence>
<keyword evidence="3" id="KW-0813">Transport</keyword>
<dbReference type="InterPro" id="IPR024637">
    <property type="entry name" value="Ctk3_C"/>
</dbReference>
<organism evidence="13 14">
    <name type="scientific">Pseudozyma antarctica (strain T-34)</name>
    <name type="common">Yeast</name>
    <name type="synonym">Candida antarctica</name>
    <dbReference type="NCBI Taxonomy" id="1151754"/>
    <lineage>
        <taxon>Eukaryota</taxon>
        <taxon>Fungi</taxon>
        <taxon>Dikarya</taxon>
        <taxon>Basidiomycota</taxon>
        <taxon>Ustilaginomycotina</taxon>
        <taxon>Ustilaginomycetes</taxon>
        <taxon>Ustilaginales</taxon>
        <taxon>Ustilaginaceae</taxon>
        <taxon>Moesziomyces</taxon>
    </lineage>
</organism>
<feature type="region of interest" description="Disordered" evidence="11">
    <location>
        <begin position="590"/>
        <end position="621"/>
    </location>
</feature>
<dbReference type="InterPro" id="IPR023395">
    <property type="entry name" value="MCP_dom_sf"/>
</dbReference>
<dbReference type="PROSITE" id="PS50920">
    <property type="entry name" value="SOLCAR"/>
    <property type="match status" value="3"/>
</dbReference>
<feature type="repeat" description="Solcar" evidence="10">
    <location>
        <begin position="25"/>
        <end position="110"/>
    </location>
</feature>
<dbReference type="PANTHER" id="PTHR45671:SF15">
    <property type="entry name" value="MIR1-PHOSPHATE TRANSPORTER OF THE MITOCHONDRIAL CARRIER (MCF) FAMILY"/>
    <property type="match status" value="1"/>
</dbReference>
<comment type="subcellular location">
    <subcellularLocation>
        <location evidence="1">Mitochondrion inner membrane</location>
        <topology evidence="1">Multi-pass membrane protein</topology>
    </subcellularLocation>
</comment>
<dbReference type="GO" id="GO:0005315">
    <property type="term" value="F:phosphate transmembrane transporter activity"/>
    <property type="evidence" value="ECO:0007669"/>
    <property type="project" value="InterPro"/>
</dbReference>
<dbReference type="PANTHER" id="PTHR45671">
    <property type="entry name" value="SOLUTE CARRIER FAMILY 25 (MITOCHONDRIAL CARRIER PHOSPHATE CARRIER), MEMBER 3, LIKE-RELATED-RELATED"/>
    <property type="match status" value="1"/>
</dbReference>
<keyword evidence="9 10" id="KW-0472">Membrane</keyword>
<dbReference type="InterPro" id="IPR002067">
    <property type="entry name" value="MCP"/>
</dbReference>
<keyword evidence="6" id="KW-0999">Mitochondrion inner membrane</keyword>
<feature type="repeat" description="Solcar" evidence="10">
    <location>
        <begin position="124"/>
        <end position="208"/>
    </location>
</feature>
<keyword evidence="5" id="KW-0677">Repeat</keyword>
<dbReference type="InterPro" id="IPR018108">
    <property type="entry name" value="MCP_transmembrane"/>
</dbReference>
<feature type="compositionally biased region" description="Basic and acidic residues" evidence="11">
    <location>
        <begin position="612"/>
        <end position="621"/>
    </location>
</feature>
<evidence type="ECO:0000256" key="9">
    <source>
        <dbReference type="ARBA" id="ARBA00023136"/>
    </source>
</evidence>
<feature type="region of interest" description="Disordered" evidence="11">
    <location>
        <begin position="345"/>
        <end position="367"/>
    </location>
</feature>
<gene>
    <name evidence="13" type="ORF">PANT_9c00251</name>
</gene>
<evidence type="ECO:0000313" key="13">
    <source>
        <dbReference type="EMBL" id="GAC73689.1"/>
    </source>
</evidence>
<dbReference type="Gene3D" id="1.50.40.10">
    <property type="entry name" value="Mitochondrial carrier domain"/>
    <property type="match status" value="1"/>
</dbReference>
<evidence type="ECO:0000256" key="3">
    <source>
        <dbReference type="ARBA" id="ARBA00022448"/>
    </source>
</evidence>
<feature type="repeat" description="Solcar" evidence="10">
    <location>
        <begin position="225"/>
        <end position="309"/>
    </location>
</feature>
<dbReference type="InterPro" id="IPR008942">
    <property type="entry name" value="ENTH_VHS"/>
</dbReference>
<keyword evidence="8" id="KW-0496">Mitochondrion</keyword>
<keyword evidence="7" id="KW-1133">Transmembrane helix</keyword>
<dbReference type="Gene3D" id="1.25.40.90">
    <property type="match status" value="1"/>
</dbReference>